<keyword evidence="5 9" id="KW-0442">Lipid degradation</keyword>
<dbReference type="AlphaFoldDB" id="A0A939IK26"/>
<dbReference type="InterPro" id="IPR000595">
    <property type="entry name" value="cNMP-bd_dom"/>
</dbReference>
<dbReference type="Pfam" id="PF01734">
    <property type="entry name" value="Patatin"/>
    <property type="match status" value="1"/>
</dbReference>
<keyword evidence="13" id="KW-1185">Reference proteome</keyword>
<comment type="subcellular location">
    <subcellularLocation>
        <location evidence="1">Membrane</location>
    </subcellularLocation>
</comment>
<feature type="domain" description="PNPLA" evidence="11">
    <location>
        <begin position="340"/>
        <end position="498"/>
    </location>
</feature>
<dbReference type="PROSITE" id="PS50042">
    <property type="entry name" value="CNMP_BINDING_3"/>
    <property type="match status" value="1"/>
</dbReference>
<feature type="short sequence motif" description="DGA/G" evidence="9">
    <location>
        <begin position="485"/>
        <end position="487"/>
    </location>
</feature>
<evidence type="ECO:0000256" key="1">
    <source>
        <dbReference type="ARBA" id="ARBA00004370"/>
    </source>
</evidence>
<evidence type="ECO:0000259" key="10">
    <source>
        <dbReference type="PROSITE" id="PS50042"/>
    </source>
</evidence>
<evidence type="ECO:0000256" key="9">
    <source>
        <dbReference type="PROSITE-ProRule" id="PRU01161"/>
    </source>
</evidence>
<dbReference type="GO" id="GO:0016042">
    <property type="term" value="P:lipid catabolic process"/>
    <property type="evidence" value="ECO:0007669"/>
    <property type="project" value="UniProtKB-UniRule"/>
</dbReference>
<dbReference type="Pfam" id="PF00027">
    <property type="entry name" value="cNMP_binding"/>
    <property type="match status" value="1"/>
</dbReference>
<proteinExistence type="inferred from homology"/>
<feature type="active site" description="Nucleophile" evidence="9">
    <location>
        <position position="373"/>
    </location>
</feature>
<comment type="similarity">
    <text evidence="2">Belongs to the NTE family.</text>
</comment>
<comment type="caution">
    <text evidence="12">The sequence shown here is derived from an EMBL/GenBank/DDBJ whole genome shotgun (WGS) entry which is preliminary data.</text>
</comment>
<dbReference type="Pfam" id="PF24179">
    <property type="entry name" value="NTE_Ploop"/>
    <property type="match status" value="1"/>
</dbReference>
<dbReference type="InterPro" id="IPR014710">
    <property type="entry name" value="RmlC-like_jellyroll"/>
</dbReference>
<dbReference type="RefSeq" id="WP_206558465.1">
    <property type="nucleotide sequence ID" value="NZ_JAFKCZ010000001.1"/>
</dbReference>
<accession>A0A939IK26</accession>
<keyword evidence="3" id="KW-0812">Transmembrane</keyword>
<dbReference type="CDD" id="cd00038">
    <property type="entry name" value="CAP_ED"/>
    <property type="match status" value="1"/>
</dbReference>
<comment type="caution">
    <text evidence="9">Lacks conserved residue(s) required for the propagation of feature annotation.</text>
</comment>
<protein>
    <submittedName>
        <fullName evidence="12">Patatin-like phospholipase family protein</fullName>
    </submittedName>
</protein>
<dbReference type="InterPro" id="IPR018490">
    <property type="entry name" value="cNMP-bd_dom_sf"/>
</dbReference>
<evidence type="ECO:0000256" key="7">
    <source>
        <dbReference type="ARBA" id="ARBA00023098"/>
    </source>
</evidence>
<feature type="short sequence motif" description="GXSXG" evidence="9">
    <location>
        <begin position="371"/>
        <end position="375"/>
    </location>
</feature>
<evidence type="ECO:0000256" key="4">
    <source>
        <dbReference type="ARBA" id="ARBA00022801"/>
    </source>
</evidence>
<reference evidence="12" key="1">
    <citation type="submission" date="2021-02" db="EMBL/GenBank/DDBJ databases">
        <title>PHA producing bacteria isolated from coastal sediment in Guangdong, Shenzhen.</title>
        <authorList>
            <person name="Zheng W."/>
            <person name="Yu S."/>
            <person name="Huang Y."/>
        </authorList>
    </citation>
    <scope>NUCLEOTIDE SEQUENCE</scope>
    <source>
        <strain evidence="12">TN14-10</strain>
    </source>
</reference>
<feature type="active site" description="Proton acceptor" evidence="9">
    <location>
        <position position="485"/>
    </location>
</feature>
<feature type="domain" description="Cyclic nucleotide-binding" evidence="10">
    <location>
        <begin position="28"/>
        <end position="135"/>
    </location>
</feature>
<dbReference type="InterPro" id="IPR056556">
    <property type="entry name" value="NTE1_P-loop_dom"/>
</dbReference>
<dbReference type="InterPro" id="IPR016035">
    <property type="entry name" value="Acyl_Trfase/lysoPLipase"/>
</dbReference>
<organism evidence="12 13">
    <name type="scientific">Parahaliea mediterranea</name>
    <dbReference type="NCBI Taxonomy" id="651086"/>
    <lineage>
        <taxon>Bacteria</taxon>
        <taxon>Pseudomonadati</taxon>
        <taxon>Pseudomonadota</taxon>
        <taxon>Gammaproteobacteria</taxon>
        <taxon>Cellvibrionales</taxon>
        <taxon>Halieaceae</taxon>
        <taxon>Parahaliea</taxon>
    </lineage>
</organism>
<dbReference type="Proteomes" id="UP000664303">
    <property type="component" value="Unassembled WGS sequence"/>
</dbReference>
<keyword evidence="6" id="KW-1133">Transmembrane helix</keyword>
<dbReference type="PANTHER" id="PTHR14226">
    <property type="entry name" value="NEUROPATHY TARGET ESTERASE/SWISS CHEESE D.MELANOGASTER"/>
    <property type="match status" value="1"/>
</dbReference>
<evidence type="ECO:0000256" key="6">
    <source>
        <dbReference type="ARBA" id="ARBA00022989"/>
    </source>
</evidence>
<dbReference type="SUPFAM" id="SSF52151">
    <property type="entry name" value="FabD/lysophospholipase-like"/>
    <property type="match status" value="1"/>
</dbReference>
<dbReference type="CDD" id="cd07205">
    <property type="entry name" value="Pat_PNPLA6_PNPLA7_NTE1_like"/>
    <property type="match status" value="1"/>
</dbReference>
<dbReference type="PANTHER" id="PTHR14226:SF29">
    <property type="entry name" value="NEUROPATHY TARGET ESTERASE SWS"/>
    <property type="match status" value="1"/>
</dbReference>
<keyword evidence="7 9" id="KW-0443">Lipid metabolism</keyword>
<dbReference type="InterPro" id="IPR002641">
    <property type="entry name" value="PNPLA_dom"/>
</dbReference>
<evidence type="ECO:0000256" key="8">
    <source>
        <dbReference type="ARBA" id="ARBA00023136"/>
    </source>
</evidence>
<dbReference type="GO" id="GO:0004622">
    <property type="term" value="F:phosphatidylcholine lysophospholipase activity"/>
    <property type="evidence" value="ECO:0007669"/>
    <property type="project" value="UniProtKB-ARBA"/>
</dbReference>
<dbReference type="PROSITE" id="PS51635">
    <property type="entry name" value="PNPLA"/>
    <property type="match status" value="1"/>
</dbReference>
<dbReference type="GO" id="GO:0016020">
    <property type="term" value="C:membrane"/>
    <property type="evidence" value="ECO:0007669"/>
    <property type="project" value="UniProtKB-SubCell"/>
</dbReference>
<keyword evidence="4 9" id="KW-0378">Hydrolase</keyword>
<gene>
    <name evidence="12" type="ORF">JYP50_00335</name>
</gene>
<dbReference type="SMART" id="SM00100">
    <property type="entry name" value="cNMP"/>
    <property type="match status" value="1"/>
</dbReference>
<dbReference type="Gene3D" id="3.40.1090.10">
    <property type="entry name" value="Cytosolic phospholipase A2 catalytic domain"/>
    <property type="match status" value="2"/>
</dbReference>
<evidence type="ECO:0000313" key="13">
    <source>
        <dbReference type="Proteomes" id="UP000664303"/>
    </source>
</evidence>
<sequence length="622" mass="68845">MSDKSPRDSLRHWRLEHLQIYLDRLFGPFGPILPHVMRDIQGELTWISLQSGDSLYRAGDDCRGAYLLLLGRLQIVALGDSGEERVVGSVLEGETVGETALLTARVHGDTVYAARDCELVLLSPACFELMLQRNSKAVYKLARIVCDRVSPGGRVSHPASSPPVRGICLLGASGEVGLSNWVAELEAACGHYGSCLRIRRGDVLRELRADDSVLRDERGVTRLQLTQWLRQQEDRWRYLLYEGEAGWSAWNAHCVRHSDTVVVVADTSRPADLRALDAHLARPRMRWRLVLLHPPGTDRPRQTQQWLRCCDAAAIYHVRRGHAGDLGRLARLLTGNAVGVVFSGGAARGFAHLGVLRALEELGIAIDMVGGSSMGATVAAMVAQGAGYDEVKQRCRQAYRRKLIDYTLPLVALASGRQINTAIQRQTGDWRIEDFWLPFFCVSTSLTRARAVVHDRGSAWRAIRGSISIPGVLPPVSYRGEILVDGGVLNNLPVDVMREMNPFGQIIAVDVSAPSGPVAAAELKAEVSGWRLLASRLWRRMARGGSPGIVQTIMDSLMVGSSLNRHRNLERGLADLYLNLHLEGIGILQFEAQDEAAQLGYEGAIERLRQWRARRRNEEGRR</sequence>
<name>A0A939IK26_9GAMM</name>
<dbReference type="Gene3D" id="2.60.120.10">
    <property type="entry name" value="Jelly Rolls"/>
    <property type="match status" value="1"/>
</dbReference>
<dbReference type="EMBL" id="JAFKCZ010000001">
    <property type="protein sequence ID" value="MBN7795015.1"/>
    <property type="molecule type" value="Genomic_DNA"/>
</dbReference>
<dbReference type="SUPFAM" id="SSF51206">
    <property type="entry name" value="cAMP-binding domain-like"/>
    <property type="match status" value="1"/>
</dbReference>
<evidence type="ECO:0000256" key="3">
    <source>
        <dbReference type="ARBA" id="ARBA00022692"/>
    </source>
</evidence>
<keyword evidence="8" id="KW-0472">Membrane</keyword>
<evidence type="ECO:0000259" key="11">
    <source>
        <dbReference type="PROSITE" id="PS51635"/>
    </source>
</evidence>
<dbReference type="InterPro" id="IPR050301">
    <property type="entry name" value="NTE"/>
</dbReference>
<evidence type="ECO:0000313" key="12">
    <source>
        <dbReference type="EMBL" id="MBN7795015.1"/>
    </source>
</evidence>
<evidence type="ECO:0000256" key="2">
    <source>
        <dbReference type="ARBA" id="ARBA00006636"/>
    </source>
</evidence>
<evidence type="ECO:0000256" key="5">
    <source>
        <dbReference type="ARBA" id="ARBA00022963"/>
    </source>
</evidence>